<dbReference type="SUPFAM" id="SSF51905">
    <property type="entry name" value="FAD/NAD(P)-binding domain"/>
    <property type="match status" value="1"/>
</dbReference>
<sequence>MSAADGAGRVVVVGAGSAGSVLTRRLLDAGRSVLLLEAGPPETNPAIPELARLGELWHSEVDWNYFTVPQAGAAGRRLHLPRGKVVGGSHALNACIWVRGCRQDYDDWAAAGNPGWGWDDVVPLFRAAEEVLGVVTDYPLHPVQAAVLEAAQQAGLARTPDYNGGRLDGVAPQQVTVRDGRRHNTWHAYLLPVRDHPSLEVVTGAWVHELLLEDGAVRGVRYAVQGRVQEVRADTVVLCAGALDTPRVLLRSGVGPREELAAVGIEPVLDLPGVGRNLHDHLLAPVIATAQREVPPPGPGQSATQVHWWWRSRPGLDRPDTQPIVFSVPMYDDTLSGPANAFTVYGGLVTPRSRGSVRLTSADPTAPTAVDLGALTHPDDVASLVASVQQAREVVRQPALAAWGAAELHPGAQVRDEDLEDYVRRTAVTYHHQVGTARMGTDALAVVDPRTLGVHGVAGLHVADASVVPTIPAGNTNAPAVLVAEKAARALSALSVAG</sequence>
<dbReference type="RefSeq" id="WP_367639247.1">
    <property type="nucleotide sequence ID" value="NZ_JBFNQN010000010.1"/>
</dbReference>
<dbReference type="PIRSF" id="PIRSF000137">
    <property type="entry name" value="Alcohol_oxidase"/>
    <property type="match status" value="1"/>
</dbReference>
<keyword evidence="4" id="KW-0274">FAD</keyword>
<dbReference type="PANTHER" id="PTHR11552:SF147">
    <property type="entry name" value="CHOLINE DEHYDROGENASE, MITOCHONDRIAL"/>
    <property type="match status" value="1"/>
</dbReference>
<dbReference type="Pfam" id="PF05199">
    <property type="entry name" value="GMC_oxred_C"/>
    <property type="match status" value="1"/>
</dbReference>
<dbReference type="InterPro" id="IPR007867">
    <property type="entry name" value="GMC_OxRtase_C"/>
</dbReference>
<evidence type="ECO:0000256" key="1">
    <source>
        <dbReference type="ARBA" id="ARBA00001974"/>
    </source>
</evidence>
<proteinExistence type="inferred from homology"/>
<dbReference type="Pfam" id="PF00732">
    <property type="entry name" value="GMC_oxred_N"/>
    <property type="match status" value="1"/>
</dbReference>
<name>A0ABV3P908_9ACTN</name>
<accession>A0ABV3P908</accession>
<comment type="caution">
    <text evidence="6">The sequence shown here is derived from an EMBL/GenBank/DDBJ whole genome shotgun (WGS) entry which is preliminary data.</text>
</comment>
<dbReference type="Gene3D" id="3.30.560.10">
    <property type="entry name" value="Glucose Oxidase, domain 3"/>
    <property type="match status" value="1"/>
</dbReference>
<dbReference type="InterPro" id="IPR012132">
    <property type="entry name" value="GMC_OxRdtase"/>
</dbReference>
<gene>
    <name evidence="6" type="ORF">AB1207_15320</name>
</gene>
<feature type="domain" description="Glucose-methanol-choline oxidoreductase N-terminal" evidence="5">
    <location>
        <begin position="241"/>
        <end position="255"/>
    </location>
</feature>
<dbReference type="InterPro" id="IPR000172">
    <property type="entry name" value="GMC_OxRdtase_N"/>
</dbReference>
<evidence type="ECO:0000259" key="5">
    <source>
        <dbReference type="PROSITE" id="PS00624"/>
    </source>
</evidence>
<keyword evidence="3" id="KW-0285">Flavoprotein</keyword>
<dbReference type="InterPro" id="IPR036188">
    <property type="entry name" value="FAD/NAD-bd_sf"/>
</dbReference>
<dbReference type="SUPFAM" id="SSF54373">
    <property type="entry name" value="FAD-linked reductases, C-terminal domain"/>
    <property type="match status" value="1"/>
</dbReference>
<comment type="cofactor">
    <cofactor evidence="1">
        <name>FAD</name>
        <dbReference type="ChEBI" id="CHEBI:57692"/>
    </cofactor>
</comment>
<organism evidence="6 7">
    <name type="scientific">Kineococcus endophyticus</name>
    <dbReference type="NCBI Taxonomy" id="1181883"/>
    <lineage>
        <taxon>Bacteria</taxon>
        <taxon>Bacillati</taxon>
        <taxon>Actinomycetota</taxon>
        <taxon>Actinomycetes</taxon>
        <taxon>Kineosporiales</taxon>
        <taxon>Kineosporiaceae</taxon>
        <taxon>Kineococcus</taxon>
    </lineage>
</organism>
<evidence type="ECO:0000256" key="2">
    <source>
        <dbReference type="ARBA" id="ARBA00010790"/>
    </source>
</evidence>
<reference evidence="6 7" key="1">
    <citation type="submission" date="2024-07" db="EMBL/GenBank/DDBJ databases">
        <authorList>
            <person name="Thanompreechachai J."/>
            <person name="Duangmal K."/>
        </authorList>
    </citation>
    <scope>NUCLEOTIDE SEQUENCE [LARGE SCALE GENOMIC DNA]</scope>
    <source>
        <strain evidence="6 7">KCTC 19886</strain>
    </source>
</reference>
<keyword evidence="7" id="KW-1185">Reference proteome</keyword>
<protein>
    <submittedName>
        <fullName evidence="6">GMC family oxidoreductase N-terminal domain-containing protein</fullName>
    </submittedName>
</protein>
<evidence type="ECO:0000313" key="6">
    <source>
        <dbReference type="EMBL" id="MEW9266121.1"/>
    </source>
</evidence>
<evidence type="ECO:0000256" key="3">
    <source>
        <dbReference type="ARBA" id="ARBA00022630"/>
    </source>
</evidence>
<dbReference type="PROSITE" id="PS00624">
    <property type="entry name" value="GMC_OXRED_2"/>
    <property type="match status" value="1"/>
</dbReference>
<dbReference type="PANTHER" id="PTHR11552">
    <property type="entry name" value="GLUCOSE-METHANOL-CHOLINE GMC OXIDOREDUCTASE"/>
    <property type="match status" value="1"/>
</dbReference>
<evidence type="ECO:0000256" key="4">
    <source>
        <dbReference type="ARBA" id="ARBA00022827"/>
    </source>
</evidence>
<dbReference type="EMBL" id="JBFNQN010000010">
    <property type="protein sequence ID" value="MEW9266121.1"/>
    <property type="molecule type" value="Genomic_DNA"/>
</dbReference>
<comment type="similarity">
    <text evidence="2">Belongs to the GMC oxidoreductase family.</text>
</comment>
<dbReference type="Proteomes" id="UP001555826">
    <property type="component" value="Unassembled WGS sequence"/>
</dbReference>
<dbReference type="Gene3D" id="3.50.50.60">
    <property type="entry name" value="FAD/NAD(P)-binding domain"/>
    <property type="match status" value="1"/>
</dbReference>
<evidence type="ECO:0000313" key="7">
    <source>
        <dbReference type="Proteomes" id="UP001555826"/>
    </source>
</evidence>